<evidence type="ECO:0000259" key="5">
    <source>
        <dbReference type="Pfam" id="PF01094"/>
    </source>
</evidence>
<gene>
    <name evidence="6" type="ORF">CAMP_LOCUS1563</name>
</gene>
<keyword evidence="2" id="KW-0812">Transmembrane</keyword>
<feature type="domain" description="Receptor ligand binding region" evidence="5">
    <location>
        <begin position="79"/>
        <end position="200"/>
    </location>
</feature>
<dbReference type="GO" id="GO:0007165">
    <property type="term" value="P:signal transduction"/>
    <property type="evidence" value="ECO:0007669"/>
    <property type="project" value="TreeGrafter"/>
</dbReference>
<sequence length="513" mass="58784">MLPFVYITSFTHILSIYILFPFAKNGANHLRYHHGNRTTWKPVDIENPIHMVVPLPITDDEGGGRNPFRMSIGKAQPIIDYALEKVYELGLLPNRSIVTTYLDTNLSDATGPNMVIQQLLKDELDVVVGFSYSYALAPIARMANLWKDGIPVITPIGLTTSLDDKTEYELMTRINTPYKVISKAIDKWFDEYKWNNHVFFFNHVRTALVPSTETFLLMSSLLHKLRSRKHVDHNFFTFNEGTNVDILYDQFKNGLMSYSFLSNVILPEEESEYDTLKLTMGKAQPVLLAAALDVSTKRLYLPEQWVNFTFCDSQFYKNHQLAERYATAGVFKALKEKRLDAIFGFADNYALATIAKITAELRDDGGGIPILTTSGIPSTLDSKTEYTYLTRMAGTGNKMAKAVYSFIGVPKNESENGVKQELPFNYTNMLFFYHDKRRAINRQQQKDSDNVGMTSSSCYFLLYAMKDYFSQTHVIYKRNWNISTPQLPFDENQNITDQMFMNWLIEISMKTNG</sequence>
<comment type="subcellular location">
    <subcellularLocation>
        <location evidence="1">Membrane</location>
    </subcellularLocation>
</comment>
<keyword evidence="4" id="KW-0472">Membrane</keyword>
<dbReference type="Pfam" id="PF01094">
    <property type="entry name" value="ANF_receptor"/>
    <property type="match status" value="1"/>
</dbReference>
<accession>A0A9P1I6E7</accession>
<dbReference type="InterPro" id="IPR052612">
    <property type="entry name" value="ANP_Clearance_Receptor"/>
</dbReference>
<dbReference type="InterPro" id="IPR028082">
    <property type="entry name" value="Peripla_BP_I"/>
</dbReference>
<dbReference type="GO" id="GO:0038023">
    <property type="term" value="F:signaling receptor activity"/>
    <property type="evidence" value="ECO:0007669"/>
    <property type="project" value="TreeGrafter"/>
</dbReference>
<protein>
    <recommendedName>
        <fullName evidence="5">Receptor ligand binding region domain-containing protein</fullName>
    </recommendedName>
</protein>
<dbReference type="Proteomes" id="UP001152747">
    <property type="component" value="Unassembled WGS sequence"/>
</dbReference>
<reference evidence="6" key="1">
    <citation type="submission" date="2022-11" db="EMBL/GenBank/DDBJ databases">
        <authorList>
            <person name="Kikuchi T."/>
        </authorList>
    </citation>
    <scope>NUCLEOTIDE SEQUENCE</scope>
    <source>
        <strain evidence="6">PS1010</strain>
    </source>
</reference>
<evidence type="ECO:0000256" key="2">
    <source>
        <dbReference type="ARBA" id="ARBA00022692"/>
    </source>
</evidence>
<dbReference type="SUPFAM" id="SSF53822">
    <property type="entry name" value="Periplasmic binding protein-like I"/>
    <property type="match status" value="2"/>
</dbReference>
<dbReference type="EMBL" id="CANHGI010000001">
    <property type="protein sequence ID" value="CAI5438926.1"/>
    <property type="molecule type" value="Genomic_DNA"/>
</dbReference>
<dbReference type="OrthoDB" id="302535at2759"/>
<keyword evidence="3" id="KW-1133">Transmembrane helix</keyword>
<evidence type="ECO:0000256" key="1">
    <source>
        <dbReference type="ARBA" id="ARBA00004370"/>
    </source>
</evidence>
<dbReference type="PANTHER" id="PTHR44755:SF10">
    <property type="entry name" value="RECEPTOR LIGAND BINDING REGION DOMAIN-CONTAINING PROTEIN"/>
    <property type="match status" value="1"/>
</dbReference>
<dbReference type="AlphaFoldDB" id="A0A9P1I6E7"/>
<evidence type="ECO:0000256" key="3">
    <source>
        <dbReference type="ARBA" id="ARBA00022989"/>
    </source>
</evidence>
<dbReference type="Gene3D" id="3.40.50.2300">
    <property type="match status" value="2"/>
</dbReference>
<evidence type="ECO:0000313" key="7">
    <source>
        <dbReference type="Proteomes" id="UP001152747"/>
    </source>
</evidence>
<dbReference type="GO" id="GO:0017046">
    <property type="term" value="F:peptide hormone binding"/>
    <property type="evidence" value="ECO:0007669"/>
    <property type="project" value="TreeGrafter"/>
</dbReference>
<comment type="caution">
    <text evidence="6">The sequence shown here is derived from an EMBL/GenBank/DDBJ whole genome shotgun (WGS) entry which is preliminary data.</text>
</comment>
<dbReference type="GO" id="GO:0016020">
    <property type="term" value="C:membrane"/>
    <property type="evidence" value="ECO:0007669"/>
    <property type="project" value="UniProtKB-SubCell"/>
</dbReference>
<organism evidence="6 7">
    <name type="scientific">Caenorhabditis angaria</name>
    <dbReference type="NCBI Taxonomy" id="860376"/>
    <lineage>
        <taxon>Eukaryota</taxon>
        <taxon>Metazoa</taxon>
        <taxon>Ecdysozoa</taxon>
        <taxon>Nematoda</taxon>
        <taxon>Chromadorea</taxon>
        <taxon>Rhabditida</taxon>
        <taxon>Rhabditina</taxon>
        <taxon>Rhabditomorpha</taxon>
        <taxon>Rhabditoidea</taxon>
        <taxon>Rhabditidae</taxon>
        <taxon>Peloderinae</taxon>
        <taxon>Caenorhabditis</taxon>
    </lineage>
</organism>
<proteinExistence type="predicted"/>
<dbReference type="InterPro" id="IPR001828">
    <property type="entry name" value="ANF_lig-bd_rcpt"/>
</dbReference>
<dbReference type="PANTHER" id="PTHR44755">
    <property type="entry name" value="NATRIURETIC PEPTIDE RECEPTOR 3-RELATED"/>
    <property type="match status" value="1"/>
</dbReference>
<name>A0A9P1I6E7_9PELO</name>
<keyword evidence="7" id="KW-1185">Reference proteome</keyword>
<evidence type="ECO:0000256" key="4">
    <source>
        <dbReference type="ARBA" id="ARBA00023136"/>
    </source>
</evidence>
<evidence type="ECO:0000313" key="6">
    <source>
        <dbReference type="EMBL" id="CAI5438926.1"/>
    </source>
</evidence>